<keyword evidence="4" id="KW-0597">Phosphoprotein</keyword>
<keyword evidence="9 11" id="KW-0472">Membrane</keyword>
<dbReference type="InterPro" id="IPR005467">
    <property type="entry name" value="His_kinase_dom"/>
</dbReference>
<dbReference type="PRINTS" id="PR00344">
    <property type="entry name" value="BCTRLSENSOR"/>
</dbReference>
<dbReference type="PANTHER" id="PTHR43304">
    <property type="entry name" value="PHYTOCHROME-LIKE PROTEIN CPH1"/>
    <property type="match status" value="1"/>
</dbReference>
<dbReference type="InterPro" id="IPR003594">
    <property type="entry name" value="HATPase_dom"/>
</dbReference>
<keyword evidence="5" id="KW-0808">Transferase</keyword>
<dbReference type="InterPro" id="IPR036097">
    <property type="entry name" value="HisK_dim/P_sf"/>
</dbReference>
<dbReference type="STRING" id="1454201.NMS_0190"/>
<keyword evidence="14" id="KW-1185">Reference proteome</keyword>
<evidence type="ECO:0000256" key="2">
    <source>
        <dbReference type="ARBA" id="ARBA00004141"/>
    </source>
</evidence>
<dbReference type="GO" id="GO:0016020">
    <property type="term" value="C:membrane"/>
    <property type="evidence" value="ECO:0007669"/>
    <property type="project" value="UniProtKB-SubCell"/>
</dbReference>
<dbReference type="RefSeq" id="WP_052476628.1">
    <property type="nucleotide sequence ID" value="NZ_AP014548.1"/>
</dbReference>
<dbReference type="HOGENOM" id="CLU_629820_0_0_10"/>
<dbReference type="PANTHER" id="PTHR43304:SF1">
    <property type="entry name" value="PAC DOMAIN-CONTAINING PROTEIN"/>
    <property type="match status" value="1"/>
</dbReference>
<dbReference type="GO" id="GO:0000155">
    <property type="term" value="F:phosphorelay sensor kinase activity"/>
    <property type="evidence" value="ECO:0007669"/>
    <property type="project" value="InterPro"/>
</dbReference>
<dbReference type="InterPro" id="IPR052162">
    <property type="entry name" value="Sensor_kinase/Photoreceptor"/>
</dbReference>
<evidence type="ECO:0000256" key="10">
    <source>
        <dbReference type="SAM" id="Coils"/>
    </source>
</evidence>
<comment type="catalytic activity">
    <reaction evidence="1">
        <text>ATP + protein L-histidine = ADP + protein N-phospho-L-histidine.</text>
        <dbReference type="EC" id="2.7.13.3"/>
    </reaction>
</comment>
<name>W8VN37_9FLAO</name>
<keyword evidence="6 11" id="KW-0812">Transmembrane</keyword>
<dbReference type="AlphaFoldDB" id="W8VN37"/>
<comment type="subcellular location">
    <subcellularLocation>
        <location evidence="2">Membrane</location>
        <topology evidence="2">Multi-pass membrane protein</topology>
    </subcellularLocation>
</comment>
<dbReference type="KEGG" id="nmf:NMS_0190"/>
<keyword evidence="8 11" id="KW-1133">Transmembrane helix</keyword>
<evidence type="ECO:0000256" key="6">
    <source>
        <dbReference type="ARBA" id="ARBA00022692"/>
    </source>
</evidence>
<dbReference type="InterPro" id="IPR004358">
    <property type="entry name" value="Sig_transdc_His_kin-like_C"/>
</dbReference>
<evidence type="ECO:0000313" key="14">
    <source>
        <dbReference type="Proteomes" id="UP000031760"/>
    </source>
</evidence>
<accession>W8VN37</accession>
<dbReference type="Proteomes" id="UP000031760">
    <property type="component" value="Chromosome"/>
</dbReference>
<gene>
    <name evidence="13" type="ORF">NMS_0190</name>
</gene>
<dbReference type="SUPFAM" id="SSF55874">
    <property type="entry name" value="ATPase domain of HSP90 chaperone/DNA topoisomerase II/histidine kinase"/>
    <property type="match status" value="1"/>
</dbReference>
<dbReference type="EMBL" id="AP014548">
    <property type="protein sequence ID" value="BAO54199.1"/>
    <property type="molecule type" value="Genomic_DNA"/>
</dbReference>
<dbReference type="Gene3D" id="3.30.565.10">
    <property type="entry name" value="Histidine kinase-like ATPase, C-terminal domain"/>
    <property type="match status" value="1"/>
</dbReference>
<evidence type="ECO:0000259" key="12">
    <source>
        <dbReference type="PROSITE" id="PS50109"/>
    </source>
</evidence>
<evidence type="ECO:0000256" key="7">
    <source>
        <dbReference type="ARBA" id="ARBA00022777"/>
    </source>
</evidence>
<dbReference type="InterPro" id="IPR029095">
    <property type="entry name" value="NarX-like_N"/>
</dbReference>
<sequence length="435" mass="49519">MDIKNFPRTAYLVFAVTITMVIIAKSLGVTYFIKLQKQDAETINISGRQRMLSQRIIKQVYYQLIKGQNGVESYKEESLAKDIEDFKQGHSYLKGNNQEHSRNPKIDSLLKVAESYVMLISTQADLARRSDDVEIIKNAAIQISTAEKQYVRLMETVTQLIQQVAEEKNYRSMQISYFLAILSLFIILAELFFVIIPTFKKLKNSNQILTNKNRQLSDFAQISAHNLRAPIGNLIFLSNFYKDTDDPAEKEELFGKVEVVAEHLDETIGILVDSLRIQNQIDLKKEFLYFENVLKTTKAILAGEILKTQAVITSDFSKAPSLEYHKVYMDSIFLNLIGNAIKYKALDRKPEIHISSKKTPKGIQLKVSDNGLGIDLKRQGKKIFGLHQTFHRHTNAKGIGLFMTKNQIESLGGTIEVESEPNKGSIFIINFKTKL</sequence>
<proteinExistence type="predicted"/>
<evidence type="ECO:0000256" key="5">
    <source>
        <dbReference type="ARBA" id="ARBA00022679"/>
    </source>
</evidence>
<dbReference type="Pfam" id="PF02518">
    <property type="entry name" value="HATPase_c"/>
    <property type="match status" value="1"/>
</dbReference>
<dbReference type="Pfam" id="PF13675">
    <property type="entry name" value="PilJ"/>
    <property type="match status" value="1"/>
</dbReference>
<dbReference type="PROSITE" id="PS50109">
    <property type="entry name" value="HIS_KIN"/>
    <property type="match status" value="1"/>
</dbReference>
<dbReference type="InterPro" id="IPR036890">
    <property type="entry name" value="HATPase_C_sf"/>
</dbReference>
<feature type="coiled-coil region" evidence="10">
    <location>
        <begin position="136"/>
        <end position="163"/>
    </location>
</feature>
<feature type="transmembrane region" description="Helical" evidence="11">
    <location>
        <begin position="12"/>
        <end position="33"/>
    </location>
</feature>
<dbReference type="SUPFAM" id="SSF47384">
    <property type="entry name" value="Homodimeric domain of signal transducing histidine kinase"/>
    <property type="match status" value="1"/>
</dbReference>
<evidence type="ECO:0000313" key="13">
    <source>
        <dbReference type="EMBL" id="BAO54199.1"/>
    </source>
</evidence>
<feature type="domain" description="Histidine kinase" evidence="12">
    <location>
        <begin position="222"/>
        <end position="435"/>
    </location>
</feature>
<dbReference type="OrthoDB" id="5522855at2"/>
<dbReference type="Gene3D" id="1.10.287.130">
    <property type="match status" value="1"/>
</dbReference>
<organism evidence="13 14">
    <name type="scientific">Nonlabens marinus S1-08</name>
    <dbReference type="NCBI Taxonomy" id="1454201"/>
    <lineage>
        <taxon>Bacteria</taxon>
        <taxon>Pseudomonadati</taxon>
        <taxon>Bacteroidota</taxon>
        <taxon>Flavobacteriia</taxon>
        <taxon>Flavobacteriales</taxon>
        <taxon>Flavobacteriaceae</taxon>
        <taxon>Nonlabens</taxon>
    </lineage>
</organism>
<reference evidence="13 14" key="1">
    <citation type="journal article" date="2014" name="Proc. Natl. Acad. Sci. U.S.A.">
        <title>Functional characterization of flavobacteria rhodopsins reveals a unique class of light-driven chloride pump in bacteria.</title>
        <authorList>
            <person name="Yoshizawa S."/>
            <person name="Kumagai Y."/>
            <person name="Kim H."/>
            <person name="Ogura Y."/>
            <person name="Hayashi T."/>
            <person name="Iwasaki W."/>
            <person name="DeLong E.F."/>
            <person name="Kogure K."/>
        </authorList>
    </citation>
    <scope>NUCLEOTIDE SEQUENCE [LARGE SCALE GENOMIC DNA]</scope>
    <source>
        <strain evidence="13 14">S1-08</strain>
    </source>
</reference>
<dbReference type="EC" id="2.7.13.3" evidence="3"/>
<keyword evidence="10" id="KW-0175">Coiled coil</keyword>
<evidence type="ECO:0000256" key="1">
    <source>
        <dbReference type="ARBA" id="ARBA00000085"/>
    </source>
</evidence>
<evidence type="ECO:0000256" key="8">
    <source>
        <dbReference type="ARBA" id="ARBA00022989"/>
    </source>
</evidence>
<evidence type="ECO:0000256" key="3">
    <source>
        <dbReference type="ARBA" id="ARBA00012438"/>
    </source>
</evidence>
<evidence type="ECO:0000256" key="4">
    <source>
        <dbReference type="ARBA" id="ARBA00022553"/>
    </source>
</evidence>
<dbReference type="SMART" id="SM00387">
    <property type="entry name" value="HATPase_c"/>
    <property type="match status" value="1"/>
</dbReference>
<evidence type="ECO:0000256" key="11">
    <source>
        <dbReference type="SAM" id="Phobius"/>
    </source>
</evidence>
<keyword evidence="7 13" id="KW-0418">Kinase</keyword>
<protein>
    <recommendedName>
        <fullName evidence="3">histidine kinase</fullName>
        <ecNumber evidence="3">2.7.13.3</ecNumber>
    </recommendedName>
</protein>
<feature type="transmembrane region" description="Helical" evidence="11">
    <location>
        <begin position="177"/>
        <end position="199"/>
    </location>
</feature>
<evidence type="ECO:0000256" key="9">
    <source>
        <dbReference type="ARBA" id="ARBA00023136"/>
    </source>
</evidence>